<name>A4J936_DESRM</name>
<evidence type="ECO:0000259" key="2">
    <source>
        <dbReference type="Pfam" id="PF00535"/>
    </source>
</evidence>
<dbReference type="Proteomes" id="UP000001556">
    <property type="component" value="Chromosome"/>
</dbReference>
<keyword evidence="1" id="KW-0472">Membrane</keyword>
<feature type="domain" description="Glycosyltransferase 2-like" evidence="2">
    <location>
        <begin position="51"/>
        <end position="130"/>
    </location>
</feature>
<feature type="transmembrane region" description="Helical" evidence="1">
    <location>
        <begin position="6"/>
        <end position="22"/>
    </location>
</feature>
<sequence length="153" mass="17842">MWSVMGYMVILVLACYGVYYLVQDLLRFFIYEPGPPVSLLVVLQDRAPDVEYLIRKMDNWRKQQWVELELVVVDDGSKDDTTEILGKLQQKYSFRLITLEKEQPAGEARGEQALQTGLLYCHNALVWLVDLRKLPQGLQADKVFRVFLCQGWR</sequence>
<evidence type="ECO:0000313" key="4">
    <source>
        <dbReference type="Proteomes" id="UP000001556"/>
    </source>
</evidence>
<accession>A4J936</accession>
<keyword evidence="4" id="KW-1185">Reference proteome</keyword>
<evidence type="ECO:0000256" key="1">
    <source>
        <dbReference type="SAM" id="Phobius"/>
    </source>
</evidence>
<dbReference type="SUPFAM" id="SSF53448">
    <property type="entry name" value="Nucleotide-diphospho-sugar transferases"/>
    <property type="match status" value="1"/>
</dbReference>
<gene>
    <name evidence="3" type="ordered locus">Dred_3087</name>
</gene>
<dbReference type="Gene3D" id="3.90.550.10">
    <property type="entry name" value="Spore Coat Polysaccharide Biosynthesis Protein SpsA, Chain A"/>
    <property type="match status" value="1"/>
</dbReference>
<dbReference type="HOGENOM" id="CLU_1710341_0_0_9"/>
<dbReference type="InterPro" id="IPR001173">
    <property type="entry name" value="Glyco_trans_2-like"/>
</dbReference>
<organism evidence="3 4">
    <name type="scientific">Desulforamulus reducens (strain ATCC BAA-1160 / DSM 100696 / MI-1)</name>
    <name type="common">Desulfotomaculum reducens</name>
    <dbReference type="NCBI Taxonomy" id="349161"/>
    <lineage>
        <taxon>Bacteria</taxon>
        <taxon>Bacillati</taxon>
        <taxon>Bacillota</taxon>
        <taxon>Clostridia</taxon>
        <taxon>Eubacteriales</taxon>
        <taxon>Peptococcaceae</taxon>
        <taxon>Desulforamulus</taxon>
    </lineage>
</organism>
<dbReference type="eggNOG" id="COG1215">
    <property type="taxonomic scope" value="Bacteria"/>
</dbReference>
<proteinExistence type="predicted"/>
<dbReference type="KEGG" id="drm:Dred_3087"/>
<evidence type="ECO:0000313" key="3">
    <source>
        <dbReference type="EMBL" id="ABO51589.1"/>
    </source>
</evidence>
<dbReference type="RefSeq" id="WP_011879378.1">
    <property type="nucleotide sequence ID" value="NC_009253.1"/>
</dbReference>
<dbReference type="OrthoDB" id="2990399at2"/>
<keyword evidence="1" id="KW-1133">Transmembrane helix</keyword>
<reference evidence="3 4" key="1">
    <citation type="submission" date="2007-03" db="EMBL/GenBank/DDBJ databases">
        <title>Complete sequence of Desulfotomaculum reducens MI-1.</title>
        <authorList>
            <consortium name="US DOE Joint Genome Institute"/>
            <person name="Copeland A."/>
            <person name="Lucas S."/>
            <person name="Lapidus A."/>
            <person name="Barry K."/>
            <person name="Detter J.C."/>
            <person name="Glavina del Rio T."/>
            <person name="Hammon N."/>
            <person name="Israni S."/>
            <person name="Dalin E."/>
            <person name="Tice H."/>
            <person name="Pitluck S."/>
            <person name="Sims D."/>
            <person name="Brettin T."/>
            <person name="Bruce D."/>
            <person name="Han C."/>
            <person name="Tapia R."/>
            <person name="Schmutz J."/>
            <person name="Larimer F."/>
            <person name="Land M."/>
            <person name="Hauser L."/>
            <person name="Kyrpides N."/>
            <person name="Kim E."/>
            <person name="Tebo B.M."/>
            <person name="Richardson P."/>
        </authorList>
    </citation>
    <scope>NUCLEOTIDE SEQUENCE [LARGE SCALE GENOMIC DNA]</scope>
    <source>
        <strain evidence="3 4">MI-1</strain>
    </source>
</reference>
<dbReference type="EMBL" id="CP000612">
    <property type="protein sequence ID" value="ABO51589.1"/>
    <property type="molecule type" value="Genomic_DNA"/>
</dbReference>
<dbReference type="AlphaFoldDB" id="A4J936"/>
<protein>
    <recommendedName>
        <fullName evidence="2">Glycosyltransferase 2-like domain-containing protein</fullName>
    </recommendedName>
</protein>
<dbReference type="Pfam" id="PF00535">
    <property type="entry name" value="Glycos_transf_2"/>
    <property type="match status" value="1"/>
</dbReference>
<dbReference type="STRING" id="349161.Dred_3087"/>
<dbReference type="InterPro" id="IPR029044">
    <property type="entry name" value="Nucleotide-diphossugar_trans"/>
</dbReference>
<keyword evidence="1" id="KW-0812">Transmembrane</keyword>